<evidence type="ECO:0000256" key="2">
    <source>
        <dbReference type="ARBA" id="ARBA00008892"/>
    </source>
</evidence>
<evidence type="ECO:0000313" key="14">
    <source>
        <dbReference type="EMBL" id="AYP72662.1"/>
    </source>
</evidence>
<evidence type="ECO:0000256" key="11">
    <source>
        <dbReference type="ARBA" id="ARBA00023136"/>
    </source>
</evidence>
<evidence type="ECO:0000256" key="6">
    <source>
        <dbReference type="ARBA" id="ARBA00022692"/>
    </source>
</evidence>
<dbReference type="InterPro" id="IPR001421">
    <property type="entry name" value="ATP8_metazoa"/>
</dbReference>
<name>A0A3G3C752_9CUCU</name>
<keyword evidence="11 13" id="KW-0472">Membrane</keyword>
<comment type="subunit">
    <text evidence="3">F-type ATPases have 2 components, CF(1) - the catalytic core - and CF(0) - the membrane proton channel.</text>
</comment>
<evidence type="ECO:0000256" key="13">
    <source>
        <dbReference type="SAM" id="Phobius"/>
    </source>
</evidence>
<dbReference type="EMBL" id="KY039108">
    <property type="protein sequence ID" value="AYP72662.1"/>
    <property type="molecule type" value="Genomic_DNA"/>
</dbReference>
<proteinExistence type="inferred from homology"/>
<evidence type="ECO:0000256" key="5">
    <source>
        <dbReference type="ARBA" id="ARBA00022547"/>
    </source>
</evidence>
<evidence type="ECO:0000256" key="9">
    <source>
        <dbReference type="ARBA" id="ARBA00023065"/>
    </source>
</evidence>
<comment type="subcellular location">
    <subcellularLocation>
        <location evidence="1 12">Mitochondrion membrane</location>
        <topology evidence="1 12">Single-pass membrane protein</topology>
    </subcellularLocation>
</comment>
<sequence>MPQMAPLNWLSMFIMFIMTLVMFILQNYFIKIDYPKKLNLKTNKNSYNWKW</sequence>
<evidence type="ECO:0000256" key="3">
    <source>
        <dbReference type="ARBA" id="ARBA00011291"/>
    </source>
</evidence>
<gene>
    <name evidence="14" type="primary">ATP8</name>
</gene>
<keyword evidence="8 13" id="KW-1133">Transmembrane helix</keyword>
<dbReference type="AlphaFoldDB" id="A0A3G3C752"/>
<evidence type="ECO:0000256" key="10">
    <source>
        <dbReference type="ARBA" id="ARBA00023128"/>
    </source>
</evidence>
<comment type="similarity">
    <text evidence="2 12">Belongs to the ATPase protein 8 family.</text>
</comment>
<evidence type="ECO:0000256" key="7">
    <source>
        <dbReference type="ARBA" id="ARBA00022781"/>
    </source>
</evidence>
<keyword evidence="5 12" id="KW-0138">CF(0)</keyword>
<evidence type="ECO:0000256" key="12">
    <source>
        <dbReference type="RuleBase" id="RU003661"/>
    </source>
</evidence>
<protein>
    <recommendedName>
        <fullName evidence="12">ATP synthase complex subunit 8</fullName>
    </recommendedName>
</protein>
<keyword evidence="10 12" id="KW-0496">Mitochondrion</keyword>
<organism evidence="14">
    <name type="scientific">Colasposoma sp. EMHAU-15070314</name>
    <dbReference type="NCBI Taxonomy" id="2480060"/>
    <lineage>
        <taxon>Eukaryota</taxon>
        <taxon>Metazoa</taxon>
        <taxon>Ecdysozoa</taxon>
        <taxon>Arthropoda</taxon>
        <taxon>Hexapoda</taxon>
        <taxon>Insecta</taxon>
        <taxon>Pterygota</taxon>
        <taxon>Neoptera</taxon>
        <taxon>Endopterygota</taxon>
        <taxon>Coleoptera</taxon>
        <taxon>Polyphaga</taxon>
        <taxon>Cucujiformia</taxon>
        <taxon>Chrysomeloidea</taxon>
        <taxon>Chrysomelidae</taxon>
        <taxon>Eumolpinae</taxon>
        <taxon>Colasposoma</taxon>
    </lineage>
</organism>
<reference evidence="14" key="1">
    <citation type="journal article" date="2018" name="Mitochondrial DNA A DNA Mapp Seq Anal">
        <title>Reconstruction of mitogenomes by NGS and phylogenetic implications for leaf beetles.</title>
        <authorList>
            <person name="Song N."/>
            <person name="Yin X."/>
            <person name="Zhao X."/>
            <person name="Chen J."/>
            <person name="Yin J."/>
        </authorList>
    </citation>
    <scope>NUCLEOTIDE SEQUENCE</scope>
</reference>
<dbReference type="GO" id="GO:0031966">
    <property type="term" value="C:mitochondrial membrane"/>
    <property type="evidence" value="ECO:0007669"/>
    <property type="project" value="UniProtKB-SubCell"/>
</dbReference>
<dbReference type="GO" id="GO:0045259">
    <property type="term" value="C:proton-transporting ATP synthase complex"/>
    <property type="evidence" value="ECO:0007669"/>
    <property type="project" value="UniProtKB-KW"/>
</dbReference>
<dbReference type="GO" id="GO:0015078">
    <property type="term" value="F:proton transmembrane transporter activity"/>
    <property type="evidence" value="ECO:0007669"/>
    <property type="project" value="InterPro"/>
</dbReference>
<keyword evidence="4 12" id="KW-0813">Transport</keyword>
<feature type="transmembrane region" description="Helical" evidence="13">
    <location>
        <begin position="12"/>
        <end position="30"/>
    </location>
</feature>
<keyword evidence="9 12" id="KW-0406">Ion transport</keyword>
<accession>A0A3G3C752</accession>
<evidence type="ECO:0000256" key="8">
    <source>
        <dbReference type="ARBA" id="ARBA00022989"/>
    </source>
</evidence>
<dbReference type="Pfam" id="PF00895">
    <property type="entry name" value="ATP-synt_8"/>
    <property type="match status" value="1"/>
</dbReference>
<geneLocation type="mitochondrion" evidence="14"/>
<dbReference type="GO" id="GO:0015986">
    <property type="term" value="P:proton motive force-driven ATP synthesis"/>
    <property type="evidence" value="ECO:0007669"/>
    <property type="project" value="InterPro"/>
</dbReference>
<evidence type="ECO:0000256" key="4">
    <source>
        <dbReference type="ARBA" id="ARBA00022448"/>
    </source>
</evidence>
<keyword evidence="7 12" id="KW-0375">Hydrogen ion transport</keyword>
<evidence type="ECO:0000256" key="1">
    <source>
        <dbReference type="ARBA" id="ARBA00004304"/>
    </source>
</evidence>
<keyword evidence="6 12" id="KW-0812">Transmembrane</keyword>